<dbReference type="Pfam" id="PF05990">
    <property type="entry name" value="DUF900"/>
    <property type="match status" value="1"/>
</dbReference>
<name>A0A4R4AGB7_MARGR</name>
<comment type="caution">
    <text evidence="1">The sequence shown here is derived from an EMBL/GenBank/DDBJ whole genome shotgun (WGS) entry which is preliminary data.</text>
</comment>
<organism evidence="1 2">
    <name type="scientific">Marichromatium gracile</name>
    <name type="common">Chromatium gracile</name>
    <dbReference type="NCBI Taxonomy" id="1048"/>
    <lineage>
        <taxon>Bacteria</taxon>
        <taxon>Pseudomonadati</taxon>
        <taxon>Pseudomonadota</taxon>
        <taxon>Gammaproteobacteria</taxon>
        <taxon>Chromatiales</taxon>
        <taxon>Chromatiaceae</taxon>
        <taxon>Marichromatium</taxon>
    </lineage>
</organism>
<dbReference type="AlphaFoldDB" id="A0A4R4AGB7"/>
<dbReference type="EMBL" id="SMDC01000002">
    <property type="protein sequence ID" value="TCW38292.1"/>
    <property type="molecule type" value="Genomic_DNA"/>
</dbReference>
<dbReference type="PANTHER" id="PTHR36513">
    <property type="entry name" value="ABC TRANSMEMBRANE TYPE-1 DOMAIN-CONTAINING PROTEIN"/>
    <property type="match status" value="1"/>
</dbReference>
<sequence>MWMVRTMVGVLLVGALTGGCAGKARELMPTPLLYQSPGQSPGQPSMQQVLFTRAPRDPHDLELLYVTDRAGGDTDAAVPYGEGRLRGLVYGSARVRIGPGLDGDGVLRQSLLARRTRPVTLELGRVEELGRFPEEPYAIVRDAADRVRLDPAGLRRFARARADLQQQLRVRLAATPRKELLLYVHGFNETFASAAYTAAELCHFLGREPVCAIFTWPAAASGNLLTSYTATTESAEYAVEHLKKTLRMLAATPGLERIQLLAHSRGTLVLVDALRELVVEALIQGQDPRARYRIDNLVLMSPDIDIDLAAQKITGFVSDPDLLGARAARPLPRLLSGRLTVYASPRDRALLISRILFRSRDRVGQIALEDIRPGAQRYLATLGRIDLVSYEGRRTDFFGHGYFTTNPRVSADLVALLRYGRGPDDPLRALERTGPATWRFPDVEDGVSLR</sequence>
<dbReference type="InterPro" id="IPR010297">
    <property type="entry name" value="DUF900_hydrolase"/>
</dbReference>
<reference evidence="1 2" key="1">
    <citation type="submission" date="2019-03" db="EMBL/GenBank/DDBJ databases">
        <title>Genomic Encyclopedia of Type Strains, Phase IV (KMG-IV): sequencing the most valuable type-strain genomes for metagenomic binning, comparative biology and taxonomic classification.</title>
        <authorList>
            <person name="Goeker M."/>
        </authorList>
    </citation>
    <scope>NUCLEOTIDE SEQUENCE [LARGE SCALE GENOMIC DNA]</scope>
    <source>
        <strain evidence="1 2">DSM 203</strain>
    </source>
</reference>
<dbReference type="Proteomes" id="UP000295247">
    <property type="component" value="Unassembled WGS sequence"/>
</dbReference>
<accession>A0A4R4AGB7</accession>
<dbReference type="InterPro" id="IPR029058">
    <property type="entry name" value="AB_hydrolase_fold"/>
</dbReference>
<evidence type="ECO:0000313" key="2">
    <source>
        <dbReference type="Proteomes" id="UP000295247"/>
    </source>
</evidence>
<dbReference type="Gene3D" id="3.40.50.1820">
    <property type="entry name" value="alpha/beta hydrolase"/>
    <property type="match status" value="1"/>
</dbReference>
<dbReference type="SUPFAM" id="SSF53474">
    <property type="entry name" value="alpha/beta-Hydrolases"/>
    <property type="match status" value="1"/>
</dbReference>
<dbReference type="PANTHER" id="PTHR36513:SF1">
    <property type="entry name" value="TRANSMEMBRANE PROTEIN"/>
    <property type="match status" value="1"/>
</dbReference>
<protein>
    <submittedName>
        <fullName evidence="1">Esterase/lipase superfamily enzyme</fullName>
    </submittedName>
</protein>
<evidence type="ECO:0000313" key="1">
    <source>
        <dbReference type="EMBL" id="TCW38292.1"/>
    </source>
</evidence>
<proteinExistence type="predicted"/>
<gene>
    <name evidence="1" type="ORF">EDC29_102184</name>
</gene>
<dbReference type="PROSITE" id="PS51257">
    <property type="entry name" value="PROKAR_LIPOPROTEIN"/>
    <property type="match status" value="1"/>
</dbReference>